<dbReference type="InterPro" id="IPR027816">
    <property type="entry name" value="MAJIN"/>
</dbReference>
<accession>A0AAW0P616</accession>
<feature type="region of interest" description="Disordered" evidence="1">
    <location>
        <begin position="462"/>
        <end position="502"/>
    </location>
</feature>
<dbReference type="GO" id="GO:0005637">
    <property type="term" value="C:nuclear inner membrane"/>
    <property type="evidence" value="ECO:0007669"/>
    <property type="project" value="TreeGrafter"/>
</dbReference>
<sequence length="528" mass="61878">MSLQPFHFPQTRIFRAGSYIYKFKICGDVSYRYENLHRHEFYICGSVSYRYENLHRHKLYICGGVSYRHENLHTQTLVLHVWRRQVQAREPTHTDTSSTSVEVSATGTRTYTHRHEFYICGSVSYRYENLHTQTQVLHLWRRQLQTREPTHTDTSSTCVEASATGTRTYTHRHEFYICGGVSYRYENLHTQTRVLHLWKRQLQVREPTHTDTSSTFVEASATGTRTYTHRHKFYICGGVRYKHENLHTQTQVLHLWRHQLQVREPTHTDTSSTSVEASATGTRTYTHRHKFYICGGVSYRYENLHTHRHKFYICGGVSYSDVKASGELCYDLDQEMEDIIRTVLGNLERLQPFSSPHFHVYPHKKAWDRESGVQCADDHRDLKAYPFILLLHLEKNTHCTDSHTRDRPVKKTRTQMSYKEEEVDVEYVPCLKRRRTDSTLEDTILQDLVKDMEADGEVSVLRPSESDFHLQQDSPQEDKLVEMSSDEEEEDEYEAAAEDTPVTSGTISTLVRRLFPFSLFFGSPSDSH</sequence>
<comment type="caution">
    <text evidence="2">The sequence shown here is derived from an EMBL/GenBank/DDBJ whole genome shotgun (WGS) entry which is preliminary data.</text>
</comment>
<dbReference type="Proteomes" id="UP001460270">
    <property type="component" value="Unassembled WGS sequence"/>
</dbReference>
<dbReference type="InterPro" id="IPR015915">
    <property type="entry name" value="Kelch-typ_b-propeller"/>
</dbReference>
<organism evidence="2 3">
    <name type="scientific">Mugilogobius chulae</name>
    <name type="common">yellowstripe goby</name>
    <dbReference type="NCBI Taxonomy" id="88201"/>
    <lineage>
        <taxon>Eukaryota</taxon>
        <taxon>Metazoa</taxon>
        <taxon>Chordata</taxon>
        <taxon>Craniata</taxon>
        <taxon>Vertebrata</taxon>
        <taxon>Euteleostomi</taxon>
        <taxon>Actinopterygii</taxon>
        <taxon>Neopterygii</taxon>
        <taxon>Teleostei</taxon>
        <taxon>Neoteleostei</taxon>
        <taxon>Acanthomorphata</taxon>
        <taxon>Gobiaria</taxon>
        <taxon>Gobiiformes</taxon>
        <taxon>Gobioidei</taxon>
        <taxon>Gobiidae</taxon>
        <taxon>Gobionellinae</taxon>
        <taxon>Mugilogobius</taxon>
    </lineage>
</organism>
<gene>
    <name evidence="2" type="ORF">WMY93_014244</name>
</gene>
<dbReference type="Gene3D" id="2.120.10.80">
    <property type="entry name" value="Kelch-type beta propeller"/>
    <property type="match status" value="1"/>
</dbReference>
<name>A0AAW0P616_9GOBI</name>
<protein>
    <submittedName>
        <fullName evidence="2">Uncharacterized protein</fullName>
    </submittedName>
</protein>
<dbReference type="AlphaFoldDB" id="A0AAW0P616"/>
<feature type="compositionally biased region" description="Basic and acidic residues" evidence="1">
    <location>
        <begin position="464"/>
        <end position="481"/>
    </location>
</feature>
<dbReference type="Pfam" id="PF15077">
    <property type="entry name" value="MAJIN"/>
    <property type="match status" value="1"/>
</dbReference>
<evidence type="ECO:0000313" key="2">
    <source>
        <dbReference type="EMBL" id="KAK7909560.1"/>
    </source>
</evidence>
<evidence type="ECO:0000313" key="3">
    <source>
        <dbReference type="Proteomes" id="UP001460270"/>
    </source>
</evidence>
<dbReference type="GO" id="GO:0070197">
    <property type="term" value="P:meiotic attachment of telomere to nuclear envelope"/>
    <property type="evidence" value="ECO:0007669"/>
    <property type="project" value="TreeGrafter"/>
</dbReference>
<dbReference type="GO" id="GO:0003677">
    <property type="term" value="F:DNA binding"/>
    <property type="evidence" value="ECO:0007669"/>
    <property type="project" value="InterPro"/>
</dbReference>
<evidence type="ECO:0000256" key="1">
    <source>
        <dbReference type="SAM" id="MobiDB-lite"/>
    </source>
</evidence>
<feature type="compositionally biased region" description="Acidic residues" evidence="1">
    <location>
        <begin position="484"/>
        <end position="497"/>
    </location>
</feature>
<dbReference type="PANTHER" id="PTHR35824">
    <property type="entry name" value="MEMBRANE-ANCHORED JUNCTION PROTEIN MAJIN"/>
    <property type="match status" value="1"/>
</dbReference>
<dbReference type="PANTHER" id="PTHR35824:SF1">
    <property type="entry name" value="MEMBRANE-ANCHORED JUNCTION PROTEIN"/>
    <property type="match status" value="1"/>
</dbReference>
<reference evidence="3" key="1">
    <citation type="submission" date="2024-04" db="EMBL/GenBank/DDBJ databases">
        <title>Salinicola lusitanus LLJ914,a marine bacterium isolated from the Okinawa Trough.</title>
        <authorList>
            <person name="Li J."/>
        </authorList>
    </citation>
    <scope>NUCLEOTIDE SEQUENCE [LARGE SCALE GENOMIC DNA]</scope>
</reference>
<dbReference type="EMBL" id="JBBPFD010000010">
    <property type="protein sequence ID" value="KAK7909560.1"/>
    <property type="molecule type" value="Genomic_DNA"/>
</dbReference>
<keyword evidence="3" id="KW-1185">Reference proteome</keyword>
<proteinExistence type="predicted"/>
<dbReference type="GO" id="GO:0007129">
    <property type="term" value="P:homologous chromosome pairing at meiosis"/>
    <property type="evidence" value="ECO:0007669"/>
    <property type="project" value="TreeGrafter"/>
</dbReference>